<evidence type="ECO:0008006" key="3">
    <source>
        <dbReference type="Google" id="ProtNLM"/>
    </source>
</evidence>
<dbReference type="RefSeq" id="WP_021092166.1">
    <property type="nucleotide sequence ID" value="NZ_ANNJ01000002.1"/>
</dbReference>
<evidence type="ECO:0000313" key="2">
    <source>
        <dbReference type="Proteomes" id="UP000016625"/>
    </source>
</evidence>
<dbReference type="PATRIC" id="fig|1242965.3.peg.115"/>
<accession>U2GX99</accession>
<proteinExistence type="predicted"/>
<gene>
    <name evidence="1" type="ORF">UNSW2_855</name>
</gene>
<reference evidence="1 2" key="1">
    <citation type="journal article" date="2013" name="BMC Genomics">
        <title>Comparative genomics of Campylobacter concisus isolates reveals genetic diversity and provides insights into disease association.</title>
        <authorList>
            <person name="Deshpande N.P."/>
            <person name="Kaakoush N.O."/>
            <person name="Wilkins M.R."/>
            <person name="Mitchell H.M."/>
        </authorList>
    </citation>
    <scope>NUCLEOTIDE SEQUENCE [LARGE SCALE GENOMIC DNA]</scope>
    <source>
        <strain evidence="1 2">UNSW2</strain>
    </source>
</reference>
<organism evidence="1 2">
    <name type="scientific">Campylobacter concisus UNSW2</name>
    <dbReference type="NCBI Taxonomy" id="1242965"/>
    <lineage>
        <taxon>Bacteria</taxon>
        <taxon>Pseudomonadati</taxon>
        <taxon>Campylobacterota</taxon>
        <taxon>Epsilonproteobacteria</taxon>
        <taxon>Campylobacterales</taxon>
        <taxon>Campylobacteraceae</taxon>
        <taxon>Campylobacter</taxon>
    </lineage>
</organism>
<protein>
    <recommendedName>
        <fullName evidence="3">Methyltransferase</fullName>
    </recommendedName>
</protein>
<evidence type="ECO:0000313" key="1">
    <source>
        <dbReference type="EMBL" id="ERJ32734.1"/>
    </source>
</evidence>
<comment type="caution">
    <text evidence="1">The sequence shown here is derived from an EMBL/GenBank/DDBJ whole genome shotgun (WGS) entry which is preliminary data.</text>
</comment>
<name>U2GX99_9BACT</name>
<dbReference type="EMBL" id="ANNJ01000002">
    <property type="protein sequence ID" value="ERJ32734.1"/>
    <property type="molecule type" value="Genomic_DNA"/>
</dbReference>
<dbReference type="AlphaFoldDB" id="U2GX99"/>
<dbReference type="Proteomes" id="UP000016625">
    <property type="component" value="Unassembled WGS sequence"/>
</dbReference>
<sequence length="123" mass="14512">MIGFFPECVKDEKKYEFGYCSTIDYVFNNEEYTNFLKSIYEYGFKEFYLAEVIMPAEGFIASIKEIVKTVLSLLGLYNKGQFWGYLRNIDEHIMLLKKVGFKNITCGAHKHGSYWIRIKNEKD</sequence>